<keyword evidence="9 14" id="KW-0472">Membrane</keyword>
<dbReference type="AlphaFoldDB" id="A0AAQ6AEB7"/>
<keyword evidence="4" id="KW-0217">Developmental protein</keyword>
<evidence type="ECO:0000256" key="10">
    <source>
        <dbReference type="ARBA" id="ARBA00023157"/>
    </source>
</evidence>
<dbReference type="GeneTree" id="ENSGT00940000155943"/>
<evidence type="ECO:0000256" key="11">
    <source>
        <dbReference type="ARBA" id="ARBA00023180"/>
    </source>
</evidence>
<feature type="domain" description="Fibronectin type-III" evidence="16">
    <location>
        <begin position="392"/>
        <end position="486"/>
    </location>
</feature>
<evidence type="ECO:0000256" key="8">
    <source>
        <dbReference type="ARBA" id="ARBA00022989"/>
    </source>
</evidence>
<keyword evidence="10" id="KW-1015">Disulfide bond</keyword>
<dbReference type="SMART" id="SM00060">
    <property type="entry name" value="FN3"/>
    <property type="match status" value="5"/>
</dbReference>
<evidence type="ECO:0000259" key="16">
    <source>
        <dbReference type="PROSITE" id="PS50853"/>
    </source>
</evidence>
<dbReference type="GO" id="GO:0016020">
    <property type="term" value="C:membrane"/>
    <property type="evidence" value="ECO:0007669"/>
    <property type="project" value="UniProtKB-SubCell"/>
</dbReference>
<keyword evidence="12" id="KW-0393">Immunoglobulin domain</keyword>
<sequence length="1096" mass="121129">SLSVLCFSELFFVKEPHDVTVMRKEAVILDCQARGEATIDVRWLKNGVKVVENERVYLLSNGSLYFSEVESRRGDKSDEGFYQCLAQNKYGAILSQKARLTIASISSFAIQPTSVVVTEGSVARFSCKISAHPPPIITWEFNRVTLPLTTERITVLPSGVLQIYGVQRADTGNYRCIATNIASRRRSTEATLTVTPALSPQLPQRPRIITRPQNISVSLHQSAILECMATGNPRPIISWSRADSKSIDVYNTKVLGNGNLIITDIKPQHGGVYMCRATTPGTRNYTVAAANVTVLAPPSLSEWPESLTRPRAGTARFVCHAEGVPTPQVTWLKNGEKVHSNGRIKMYNSKLVINQIIPEDDAIYQCQAENEQGSVLSMARLIVVMSEDRPSAPRNIRADTVSSSAILLAWERPLYNSDKVIAYSVHYMKAEGLNNEEYQVVIGNDTTRYIIDDLEPAHNYTFYVVAYMPMGASRMSDNVFQHTLEDVPLRAPELSLTSHSPTDIQVSWQPLPDKLSRGRVSGYRLSYRTSSESAVSQIELPGEKTQHLLENLQPDTIYLLRIVAATSIGWGEQSAWTSHRTPKASIPLAPELHLEPLNCTTISVRWQLAPKNSASVQGYKLFYHEESQPEGAPLQLRASDYAHTIGGLDPRKKYHVKLLAYNVVGDGYQADQTISTPGCVSVRDRLVPPPPPPHNVYANTNSSTAVFLHWGRPAFTSSQAINYTVRCNPVGLQNASLVLYLQTSVQSLLVQDLEPNTKYEFAIRLHIDQLSSPWSPVVYQTTLPEAPTLPPSNVKVTVIEEDTALVSWKLPDEPNLAVTHYTILYASRNAWIAGEWQVLQREGSITMALLENLKPGQVYLVKVSASNSMGDGPFSHAVELTVRTDLSSGQDLHLSRGSTHSTAFSDGFYHLDQKSMTGISVGVCIALICIIICAFIIICRGKNRYLVPLNSDDSHGPPISQLTGETFSVLQNMRHSSASYQPGITVLTYEEELSMSLNQPPTLQVLLGHPGDTEGSSNSEGSHETGDSGRYSHDEMELTNLSGPSSRPPSLKAEDMTSWKPRNSPAHSPLQNSYLLFFTLFLPIKQLTYNMLISAL</sequence>
<evidence type="ECO:0000256" key="2">
    <source>
        <dbReference type="ARBA" id="ARBA00004167"/>
    </source>
</evidence>
<keyword evidence="8 14" id="KW-1133">Transmembrane helix</keyword>
<dbReference type="SUPFAM" id="SSF48726">
    <property type="entry name" value="Immunoglobulin"/>
    <property type="match status" value="4"/>
</dbReference>
<feature type="domain" description="Ig-like" evidence="15">
    <location>
        <begin position="298"/>
        <end position="377"/>
    </location>
</feature>
<dbReference type="PROSITE" id="PS50835">
    <property type="entry name" value="IG_LIKE"/>
    <property type="match status" value="4"/>
</dbReference>
<dbReference type="InterPro" id="IPR003961">
    <property type="entry name" value="FN3_dom"/>
</dbReference>
<feature type="domain" description="Fibronectin type-III" evidence="16">
    <location>
        <begin position="692"/>
        <end position="785"/>
    </location>
</feature>
<evidence type="ECO:0000256" key="13">
    <source>
        <dbReference type="SAM" id="MobiDB-lite"/>
    </source>
</evidence>
<dbReference type="FunFam" id="2.60.40.10:FF:000600">
    <property type="entry name" value="Contactin 2"/>
    <property type="match status" value="1"/>
</dbReference>
<dbReference type="PANTHER" id="PTHR44170:SF47">
    <property type="entry name" value="PROTOGENIN"/>
    <property type="match status" value="1"/>
</dbReference>
<dbReference type="InterPro" id="IPR007110">
    <property type="entry name" value="Ig-like_dom"/>
</dbReference>
<evidence type="ECO:0000256" key="7">
    <source>
        <dbReference type="ARBA" id="ARBA00022737"/>
    </source>
</evidence>
<feature type="domain" description="Fibronectin type-III" evidence="16">
    <location>
        <begin position="586"/>
        <end position="685"/>
    </location>
</feature>
<dbReference type="InterPro" id="IPR036116">
    <property type="entry name" value="FN3_sf"/>
</dbReference>
<evidence type="ECO:0000256" key="1">
    <source>
        <dbReference type="ARBA" id="ARBA00002140"/>
    </source>
</evidence>
<feature type="domain" description="Ig-like" evidence="15">
    <location>
        <begin position="8"/>
        <end position="101"/>
    </location>
</feature>
<feature type="domain" description="Fibronectin type-III" evidence="16">
    <location>
        <begin position="488"/>
        <end position="584"/>
    </location>
</feature>
<comment type="function">
    <text evidence="1">May play a role in anteroposterior axis elongation.</text>
</comment>
<dbReference type="FunFam" id="2.60.40.10:FF:000455">
    <property type="entry name" value="Protogenin A"/>
    <property type="match status" value="1"/>
</dbReference>
<comment type="subcellular location">
    <subcellularLocation>
        <location evidence="2">Membrane</location>
        <topology evidence="2">Single-pass membrane protein</topology>
    </subcellularLocation>
</comment>
<dbReference type="InterPro" id="IPR013783">
    <property type="entry name" value="Ig-like_fold"/>
</dbReference>
<evidence type="ECO:0000256" key="9">
    <source>
        <dbReference type="ARBA" id="ARBA00023136"/>
    </source>
</evidence>
<dbReference type="InterPro" id="IPR003598">
    <property type="entry name" value="Ig_sub2"/>
</dbReference>
<feature type="domain" description="Ig-like" evidence="15">
    <location>
        <begin position="106"/>
        <end position="193"/>
    </location>
</feature>
<dbReference type="SMART" id="SM00408">
    <property type="entry name" value="IGc2"/>
    <property type="match status" value="4"/>
</dbReference>
<gene>
    <name evidence="17" type="primary">PRTG</name>
</gene>
<keyword evidence="18" id="KW-1185">Reference proteome</keyword>
<reference evidence="17" key="3">
    <citation type="submission" date="2025-09" db="UniProtKB">
        <authorList>
            <consortium name="Ensembl"/>
        </authorList>
    </citation>
    <scope>IDENTIFICATION</scope>
</reference>
<feature type="compositionally biased region" description="Basic and acidic residues" evidence="13">
    <location>
        <begin position="1021"/>
        <end position="1036"/>
    </location>
</feature>
<accession>A0AAQ6AEB7</accession>
<reference evidence="17" key="2">
    <citation type="submission" date="2025-08" db="UniProtKB">
        <authorList>
            <consortium name="Ensembl"/>
        </authorList>
    </citation>
    <scope>IDENTIFICATION</scope>
</reference>
<dbReference type="Pfam" id="PF07679">
    <property type="entry name" value="I-set"/>
    <property type="match status" value="3"/>
</dbReference>
<keyword evidence="7" id="KW-0677">Repeat</keyword>
<evidence type="ECO:0000259" key="15">
    <source>
        <dbReference type="PROSITE" id="PS50835"/>
    </source>
</evidence>
<evidence type="ECO:0000313" key="17">
    <source>
        <dbReference type="Ensembl" id="ENSAOCP00000076743.1"/>
    </source>
</evidence>
<dbReference type="FunFam" id="2.60.40.10:FF:000551">
    <property type="entry name" value="Protogenin A"/>
    <property type="match status" value="1"/>
</dbReference>
<evidence type="ECO:0000256" key="3">
    <source>
        <dbReference type="ARBA" id="ARBA00009588"/>
    </source>
</evidence>
<dbReference type="SUPFAM" id="SSF49265">
    <property type="entry name" value="Fibronectin type III"/>
    <property type="match status" value="3"/>
</dbReference>
<dbReference type="CDD" id="cd00063">
    <property type="entry name" value="FN3"/>
    <property type="match status" value="5"/>
</dbReference>
<dbReference type="FunFam" id="2.60.40.10:FF:000828">
    <property type="entry name" value="Protogenin"/>
    <property type="match status" value="1"/>
</dbReference>
<feature type="transmembrane region" description="Helical" evidence="14">
    <location>
        <begin position="919"/>
        <end position="939"/>
    </location>
</feature>
<evidence type="ECO:0000256" key="6">
    <source>
        <dbReference type="ARBA" id="ARBA00022729"/>
    </source>
</evidence>
<dbReference type="FunFam" id="2.60.40.10:FF:000987">
    <property type="entry name" value="Protogenin"/>
    <property type="match status" value="1"/>
</dbReference>
<feature type="domain" description="Fibronectin type-III" evidence="16">
    <location>
        <begin position="790"/>
        <end position="887"/>
    </location>
</feature>
<evidence type="ECO:0000256" key="14">
    <source>
        <dbReference type="SAM" id="Phobius"/>
    </source>
</evidence>
<evidence type="ECO:0000256" key="5">
    <source>
        <dbReference type="ARBA" id="ARBA00022692"/>
    </source>
</evidence>
<keyword evidence="6" id="KW-0732">Signal</keyword>
<dbReference type="Proteomes" id="UP001501940">
    <property type="component" value="Chromosome 1"/>
</dbReference>
<dbReference type="SMART" id="SM00409">
    <property type="entry name" value="IG"/>
    <property type="match status" value="4"/>
</dbReference>
<dbReference type="GO" id="GO:0050768">
    <property type="term" value="P:negative regulation of neurogenesis"/>
    <property type="evidence" value="ECO:0007669"/>
    <property type="project" value="UniProtKB-ARBA"/>
</dbReference>
<feature type="region of interest" description="Disordered" evidence="13">
    <location>
        <begin position="1004"/>
        <end position="1066"/>
    </location>
</feature>
<feature type="domain" description="Ig-like" evidence="15">
    <location>
        <begin position="206"/>
        <end position="293"/>
    </location>
</feature>
<dbReference type="Pfam" id="PF00041">
    <property type="entry name" value="fn3"/>
    <property type="match status" value="5"/>
</dbReference>
<organism evidence="17 18">
    <name type="scientific">Amphiprion ocellaris</name>
    <name type="common">Clown anemonefish</name>
    <dbReference type="NCBI Taxonomy" id="80972"/>
    <lineage>
        <taxon>Eukaryota</taxon>
        <taxon>Metazoa</taxon>
        <taxon>Chordata</taxon>
        <taxon>Craniata</taxon>
        <taxon>Vertebrata</taxon>
        <taxon>Euteleostomi</taxon>
        <taxon>Actinopterygii</taxon>
        <taxon>Neopterygii</taxon>
        <taxon>Teleostei</taxon>
        <taxon>Neoteleostei</taxon>
        <taxon>Acanthomorphata</taxon>
        <taxon>Ovalentaria</taxon>
        <taxon>Pomacentridae</taxon>
        <taxon>Amphiprion</taxon>
    </lineage>
</organism>
<dbReference type="InterPro" id="IPR003599">
    <property type="entry name" value="Ig_sub"/>
</dbReference>
<evidence type="ECO:0000313" key="18">
    <source>
        <dbReference type="Proteomes" id="UP001501940"/>
    </source>
</evidence>
<dbReference type="Ensembl" id="ENSAOCT00000078246.1">
    <property type="protein sequence ID" value="ENSAOCP00000076743.1"/>
    <property type="gene ID" value="ENSAOCG00000005032.2"/>
</dbReference>
<dbReference type="Gene3D" id="2.60.40.10">
    <property type="entry name" value="Immunoglobulins"/>
    <property type="match status" value="9"/>
</dbReference>
<protein>
    <recommendedName>
        <fullName evidence="19">Protogenin</fullName>
    </recommendedName>
</protein>
<dbReference type="FunFam" id="2.60.40.10:FF:000299">
    <property type="entry name" value="protogenin isoform X2"/>
    <property type="match status" value="1"/>
</dbReference>
<dbReference type="GO" id="GO:0098609">
    <property type="term" value="P:cell-cell adhesion"/>
    <property type="evidence" value="ECO:0007669"/>
    <property type="project" value="TreeGrafter"/>
</dbReference>
<dbReference type="InterPro" id="IPR036179">
    <property type="entry name" value="Ig-like_dom_sf"/>
</dbReference>
<evidence type="ECO:0000256" key="12">
    <source>
        <dbReference type="ARBA" id="ARBA00023319"/>
    </source>
</evidence>
<dbReference type="FunFam" id="2.60.40.10:FF:000456">
    <property type="entry name" value="protogenin isoform X2"/>
    <property type="match status" value="1"/>
</dbReference>
<evidence type="ECO:0000256" key="4">
    <source>
        <dbReference type="ARBA" id="ARBA00022473"/>
    </source>
</evidence>
<evidence type="ECO:0008006" key="19">
    <source>
        <dbReference type="Google" id="ProtNLM"/>
    </source>
</evidence>
<keyword evidence="11" id="KW-0325">Glycoprotein</keyword>
<comment type="similarity">
    <text evidence="3">Belongs to the immunoglobulin superfamily. DCC family.</text>
</comment>
<dbReference type="PROSITE" id="PS50853">
    <property type="entry name" value="FN3"/>
    <property type="match status" value="5"/>
</dbReference>
<keyword evidence="5 14" id="KW-0812">Transmembrane</keyword>
<reference evidence="17 18" key="1">
    <citation type="submission" date="2022-01" db="EMBL/GenBank/DDBJ databases">
        <title>A chromosome-scale genome assembly of the false clownfish, Amphiprion ocellaris.</title>
        <authorList>
            <person name="Ryu T."/>
        </authorList>
    </citation>
    <scope>NUCLEOTIDE SEQUENCE [LARGE SCALE GENOMIC DNA]</scope>
</reference>
<dbReference type="Pfam" id="PF13927">
    <property type="entry name" value="Ig_3"/>
    <property type="match status" value="1"/>
</dbReference>
<dbReference type="InterPro" id="IPR013098">
    <property type="entry name" value="Ig_I-set"/>
</dbReference>
<dbReference type="PANTHER" id="PTHR44170">
    <property type="entry name" value="PROTEIN SIDEKICK"/>
    <property type="match status" value="1"/>
</dbReference>
<name>A0AAQ6AEB7_AMPOC</name>
<dbReference type="FunFam" id="2.60.40.10:FF:000930">
    <property type="entry name" value="immunoglobulin superfamily DCC subclass member 3"/>
    <property type="match status" value="1"/>
</dbReference>
<proteinExistence type="inferred from homology"/>